<feature type="binding site" description="axial binding residue" evidence="7">
    <location>
        <position position="462"/>
    </location>
    <ligand>
        <name>heme</name>
        <dbReference type="ChEBI" id="CHEBI:30413"/>
    </ligand>
    <ligandPart>
        <name>Fe</name>
        <dbReference type="ChEBI" id="CHEBI:18248"/>
    </ligandPart>
</feature>
<dbReference type="InterPro" id="IPR050121">
    <property type="entry name" value="Cytochrome_P450_monoxygenase"/>
</dbReference>
<dbReference type="Proteomes" id="UP000027222">
    <property type="component" value="Unassembled WGS sequence"/>
</dbReference>
<evidence type="ECO:0008006" key="11">
    <source>
        <dbReference type="Google" id="ProtNLM"/>
    </source>
</evidence>
<comment type="cofactor">
    <cofactor evidence="1 7">
        <name>heme</name>
        <dbReference type="ChEBI" id="CHEBI:30413"/>
    </cofactor>
</comment>
<dbReference type="CDD" id="cd11062">
    <property type="entry name" value="CYP58-like"/>
    <property type="match status" value="1"/>
</dbReference>
<dbReference type="GO" id="GO:0004497">
    <property type="term" value="F:monooxygenase activity"/>
    <property type="evidence" value="ECO:0007669"/>
    <property type="project" value="UniProtKB-KW"/>
</dbReference>
<comment type="pathway">
    <text evidence="2">Secondary metabolite biosynthesis.</text>
</comment>
<dbReference type="SUPFAM" id="SSF48264">
    <property type="entry name" value="Cytochrome P450"/>
    <property type="match status" value="1"/>
</dbReference>
<dbReference type="InterPro" id="IPR002401">
    <property type="entry name" value="Cyt_P450_E_grp-I"/>
</dbReference>
<dbReference type="InterPro" id="IPR001128">
    <property type="entry name" value="Cyt_P450"/>
</dbReference>
<accession>A0A067T694</accession>
<protein>
    <recommendedName>
        <fullName evidence="11">Cytochrome P450</fullName>
    </recommendedName>
</protein>
<keyword evidence="8" id="KW-0503">Monooxygenase</keyword>
<dbReference type="STRING" id="685588.A0A067T694"/>
<dbReference type="PANTHER" id="PTHR24305:SF157">
    <property type="entry name" value="N-ACETYLTRYPTOPHAN 6-HYDROXYLASE IVOC-RELATED"/>
    <property type="match status" value="1"/>
</dbReference>
<comment type="similarity">
    <text evidence="3 8">Belongs to the cytochrome P450 family.</text>
</comment>
<evidence type="ECO:0000256" key="2">
    <source>
        <dbReference type="ARBA" id="ARBA00005179"/>
    </source>
</evidence>
<dbReference type="PRINTS" id="PR00463">
    <property type="entry name" value="EP450I"/>
</dbReference>
<dbReference type="EMBL" id="KL142383">
    <property type="protein sequence ID" value="KDR74503.1"/>
    <property type="molecule type" value="Genomic_DNA"/>
</dbReference>
<evidence type="ECO:0000313" key="10">
    <source>
        <dbReference type="Proteomes" id="UP000027222"/>
    </source>
</evidence>
<dbReference type="InterPro" id="IPR036396">
    <property type="entry name" value="Cyt_P450_sf"/>
</dbReference>
<dbReference type="OrthoDB" id="1470350at2759"/>
<organism evidence="9 10">
    <name type="scientific">Galerina marginata (strain CBS 339.88)</name>
    <dbReference type="NCBI Taxonomy" id="685588"/>
    <lineage>
        <taxon>Eukaryota</taxon>
        <taxon>Fungi</taxon>
        <taxon>Dikarya</taxon>
        <taxon>Basidiomycota</taxon>
        <taxon>Agaricomycotina</taxon>
        <taxon>Agaricomycetes</taxon>
        <taxon>Agaricomycetidae</taxon>
        <taxon>Agaricales</taxon>
        <taxon>Agaricineae</taxon>
        <taxon>Strophariaceae</taxon>
        <taxon>Galerina</taxon>
    </lineage>
</organism>
<name>A0A067T694_GALM3</name>
<evidence type="ECO:0000256" key="1">
    <source>
        <dbReference type="ARBA" id="ARBA00001971"/>
    </source>
</evidence>
<keyword evidence="6 7" id="KW-0408">Iron</keyword>
<reference evidence="10" key="1">
    <citation type="journal article" date="2014" name="Proc. Natl. Acad. Sci. U.S.A.">
        <title>Extensive sampling of basidiomycete genomes demonstrates inadequacy of the white-rot/brown-rot paradigm for wood decay fungi.</title>
        <authorList>
            <person name="Riley R."/>
            <person name="Salamov A.A."/>
            <person name="Brown D.W."/>
            <person name="Nagy L.G."/>
            <person name="Floudas D."/>
            <person name="Held B.W."/>
            <person name="Levasseur A."/>
            <person name="Lombard V."/>
            <person name="Morin E."/>
            <person name="Otillar R."/>
            <person name="Lindquist E.A."/>
            <person name="Sun H."/>
            <person name="LaButti K.M."/>
            <person name="Schmutz J."/>
            <person name="Jabbour D."/>
            <person name="Luo H."/>
            <person name="Baker S.E."/>
            <person name="Pisabarro A.G."/>
            <person name="Walton J.D."/>
            <person name="Blanchette R.A."/>
            <person name="Henrissat B."/>
            <person name="Martin F."/>
            <person name="Cullen D."/>
            <person name="Hibbett D.S."/>
            <person name="Grigoriev I.V."/>
        </authorList>
    </citation>
    <scope>NUCLEOTIDE SEQUENCE [LARGE SCALE GENOMIC DNA]</scope>
    <source>
        <strain evidence="10">CBS 339.88</strain>
    </source>
</reference>
<evidence type="ECO:0000256" key="7">
    <source>
        <dbReference type="PIRSR" id="PIRSR602401-1"/>
    </source>
</evidence>
<keyword evidence="4 7" id="KW-0479">Metal-binding</keyword>
<evidence type="ECO:0000256" key="6">
    <source>
        <dbReference type="ARBA" id="ARBA00023004"/>
    </source>
</evidence>
<dbReference type="InterPro" id="IPR017972">
    <property type="entry name" value="Cyt_P450_CS"/>
</dbReference>
<evidence type="ECO:0000256" key="4">
    <source>
        <dbReference type="ARBA" id="ARBA00022723"/>
    </source>
</evidence>
<dbReference type="PRINTS" id="PR00385">
    <property type="entry name" value="P450"/>
</dbReference>
<dbReference type="GO" id="GO:0020037">
    <property type="term" value="F:heme binding"/>
    <property type="evidence" value="ECO:0007669"/>
    <property type="project" value="InterPro"/>
</dbReference>
<sequence>MSHSIPPTIPTALTLLPVFFLARIVYRLLWHPLASIPGPRVAAFTTLYRAYYDVILDGEWSEHLHILHSKYGTVVRVGPNELHFSDPNAYAEIYGSGSTFTKDYKMYRCFGSSESVFGQTDFHRAQKRRLALGPLFSRRATLSLEKALQKHVDSLIERLLTYEPTRAAADLHLALRSVTLDIITTYCFGSCFNAIDYPGFSHPVAISMDATLHLCWVFKHIPFLRTLTDSCPEWLGLALMPATKGYYDQANQLGSQIDEILEDPRTLGGKEHDTMYHYFLEKQGEKEGLPGIKGQENQQMTEKEKAKTRLWLLHEGLNLRFAGSETVGNACTLAAFFTLRDEKVKTKLVNELVHAWPDVDEPFGYEELEKLPYLTAVIKEALRLSWGTVTPMPRLAGPAGGVVAGIPIPPGTTIAMGNTIMHRNPDIFPDPLHFSPERWLQPDSAATLDRYLVAFSKGPRACLGVNLAWCELYLILGNLFRKLELRDDGNSSLDDLHFREYFIPLYRGHHLHAYVQKKY</sequence>
<keyword evidence="10" id="KW-1185">Reference proteome</keyword>
<dbReference type="Pfam" id="PF00067">
    <property type="entry name" value="p450"/>
    <property type="match status" value="1"/>
</dbReference>
<proteinExistence type="inferred from homology"/>
<dbReference type="PANTHER" id="PTHR24305">
    <property type="entry name" value="CYTOCHROME P450"/>
    <property type="match status" value="1"/>
</dbReference>
<dbReference type="GO" id="GO:0016705">
    <property type="term" value="F:oxidoreductase activity, acting on paired donors, with incorporation or reduction of molecular oxygen"/>
    <property type="evidence" value="ECO:0007669"/>
    <property type="project" value="InterPro"/>
</dbReference>
<gene>
    <name evidence="9" type="ORF">GALMADRAFT_250482</name>
</gene>
<evidence type="ECO:0000256" key="8">
    <source>
        <dbReference type="RuleBase" id="RU000461"/>
    </source>
</evidence>
<evidence type="ECO:0000256" key="3">
    <source>
        <dbReference type="ARBA" id="ARBA00010617"/>
    </source>
</evidence>
<dbReference type="HOGENOM" id="CLU_001570_14_4_1"/>
<evidence type="ECO:0000313" key="9">
    <source>
        <dbReference type="EMBL" id="KDR74503.1"/>
    </source>
</evidence>
<dbReference type="GO" id="GO:0005506">
    <property type="term" value="F:iron ion binding"/>
    <property type="evidence" value="ECO:0007669"/>
    <property type="project" value="InterPro"/>
</dbReference>
<dbReference type="Gene3D" id="1.10.630.10">
    <property type="entry name" value="Cytochrome P450"/>
    <property type="match status" value="1"/>
</dbReference>
<keyword evidence="7 8" id="KW-0349">Heme</keyword>
<dbReference type="PROSITE" id="PS00086">
    <property type="entry name" value="CYTOCHROME_P450"/>
    <property type="match status" value="1"/>
</dbReference>
<keyword evidence="5 8" id="KW-0560">Oxidoreductase</keyword>
<dbReference type="AlphaFoldDB" id="A0A067T694"/>
<evidence type="ECO:0000256" key="5">
    <source>
        <dbReference type="ARBA" id="ARBA00023002"/>
    </source>
</evidence>